<evidence type="ECO:0000256" key="2">
    <source>
        <dbReference type="ARBA" id="ARBA00022723"/>
    </source>
</evidence>
<keyword evidence="1" id="KW-0880">Kelch repeat</keyword>
<dbReference type="PANTHER" id="PTHR46093:SF18">
    <property type="entry name" value="FIBRONECTIN TYPE-III DOMAIN-CONTAINING PROTEIN"/>
    <property type="match status" value="1"/>
</dbReference>
<evidence type="ECO:0000256" key="1">
    <source>
        <dbReference type="ARBA" id="ARBA00022441"/>
    </source>
</evidence>
<gene>
    <name evidence="8" type="primary">g11101</name>
    <name evidence="8" type="ORF">VP750_LOCUS9943</name>
</gene>
<reference evidence="8 9" key="1">
    <citation type="submission" date="2024-06" db="EMBL/GenBank/DDBJ databases">
        <authorList>
            <person name="Kraege A."/>
            <person name="Thomma B."/>
        </authorList>
    </citation>
    <scope>NUCLEOTIDE SEQUENCE [LARGE SCALE GENOMIC DNA]</scope>
</reference>
<dbReference type="PROSITE" id="PS50865">
    <property type="entry name" value="ZF_MYND_2"/>
    <property type="match status" value="1"/>
</dbReference>
<dbReference type="Gene3D" id="6.10.140.2220">
    <property type="match status" value="1"/>
</dbReference>
<dbReference type="SUPFAM" id="SSF117281">
    <property type="entry name" value="Kelch motif"/>
    <property type="match status" value="1"/>
</dbReference>
<evidence type="ECO:0000256" key="5">
    <source>
        <dbReference type="ARBA" id="ARBA00022833"/>
    </source>
</evidence>
<dbReference type="Pfam" id="PF24681">
    <property type="entry name" value="Kelch_KLHDC2_KLHL20_DRC7"/>
    <property type="match status" value="1"/>
</dbReference>
<keyword evidence="4 6" id="KW-0863">Zinc-finger</keyword>
<dbReference type="InterPro" id="IPR015915">
    <property type="entry name" value="Kelch-typ_b-propeller"/>
</dbReference>
<feature type="domain" description="MYND-type" evidence="7">
    <location>
        <begin position="701"/>
        <end position="746"/>
    </location>
</feature>
<evidence type="ECO:0000313" key="9">
    <source>
        <dbReference type="Proteomes" id="UP001497392"/>
    </source>
</evidence>
<sequence>MDRPEFIALPCFQAQDAKTQGYRTIQERMGSLDDIMSAFRNLEGLVEVPQAWRTSLAESPTATCWFPAHISCQAMQLHKDISFLGAVKSKLINCGTYKAQPVFVIRQYRGLDPGRGQRYGYRVYTCRLRETDGKMEVLCLRVLKPTVQCFTMGAVAGSTLYLTTFREPLYGALLGVDLTRDVDEEWTMCYRATGLERYVESMVALGGDLYIYGGILGAGDRSAERDSDQVLSDVLVAKAKDGIVSLPWMRIEFKASGTQPPKRLASCFFGHESPEGRLSLYLFSGIRSSAEAQKPVKDLWKLDIATRHWSELEQYGTRPCARMIPHGAFMSPDGQKALIAGGTTTFHSDHFVTQHGLNDYKYVPLPDLFELDLNTTCWVQIVPKGRKWTSAFQSCGGGYLASNHIGLIGLTRCGKATRYDAPSWDTASDWTTAVNIRFQRGRDTVKNILAYDRHGLDRDRVVERITQEKLERCCASYVLQDPHMFPLLEMDRSKRACTILTQHLMAGKHEVITHVQESLKFQFQEPWLHPDLCPFNAGPHWLGGYNEVSTGVKLTELPSKKQQTSGAPWFESMHHVLRSLPTARAAVEYFRLLLPPWDAQGGSVSIRLDACRGQRSCCPSLYIQSRPTGSAKHGLYPIYIMAVSGCLFSALLLDMRAPTGCQEPLNPNWPFHLLNLKAIVRLHMCIMSCVVDMGARLTYQCSYCRKGWSSEADSSKQKPKVCECQMARYCSQDCQYRHWGLHKPICRAARQSGGITQDQALSFMLS</sequence>
<evidence type="ECO:0000313" key="8">
    <source>
        <dbReference type="EMBL" id="CAL5228037.1"/>
    </source>
</evidence>
<dbReference type="Proteomes" id="UP001497392">
    <property type="component" value="Unassembled WGS sequence"/>
</dbReference>
<dbReference type="PROSITE" id="PS01360">
    <property type="entry name" value="ZF_MYND_1"/>
    <property type="match status" value="1"/>
</dbReference>
<evidence type="ECO:0000259" key="7">
    <source>
        <dbReference type="PROSITE" id="PS50865"/>
    </source>
</evidence>
<dbReference type="Pfam" id="PF01753">
    <property type="entry name" value="zf-MYND"/>
    <property type="match status" value="1"/>
</dbReference>
<dbReference type="SUPFAM" id="SSF144232">
    <property type="entry name" value="HIT/MYND zinc finger-like"/>
    <property type="match status" value="1"/>
</dbReference>
<name>A0ABP1G8B4_9CHLO</name>
<dbReference type="Gene3D" id="2.120.10.80">
    <property type="entry name" value="Kelch-type beta propeller"/>
    <property type="match status" value="1"/>
</dbReference>
<accession>A0ABP1G8B4</accession>
<dbReference type="InterPro" id="IPR002893">
    <property type="entry name" value="Znf_MYND"/>
</dbReference>
<keyword evidence="2" id="KW-0479">Metal-binding</keyword>
<evidence type="ECO:0000256" key="6">
    <source>
        <dbReference type="PROSITE-ProRule" id="PRU00134"/>
    </source>
</evidence>
<comment type="caution">
    <text evidence="8">The sequence shown here is derived from an EMBL/GenBank/DDBJ whole genome shotgun (WGS) entry which is preliminary data.</text>
</comment>
<organism evidence="8 9">
    <name type="scientific">Coccomyxa viridis</name>
    <dbReference type="NCBI Taxonomy" id="1274662"/>
    <lineage>
        <taxon>Eukaryota</taxon>
        <taxon>Viridiplantae</taxon>
        <taxon>Chlorophyta</taxon>
        <taxon>core chlorophytes</taxon>
        <taxon>Trebouxiophyceae</taxon>
        <taxon>Trebouxiophyceae incertae sedis</taxon>
        <taxon>Coccomyxaceae</taxon>
        <taxon>Coccomyxa</taxon>
    </lineage>
</organism>
<keyword evidence="9" id="KW-1185">Reference proteome</keyword>
<evidence type="ECO:0000256" key="3">
    <source>
        <dbReference type="ARBA" id="ARBA00022737"/>
    </source>
</evidence>
<dbReference type="PANTHER" id="PTHR46093">
    <property type="entry name" value="ACYL-COA-BINDING DOMAIN-CONTAINING PROTEIN 5"/>
    <property type="match status" value="1"/>
</dbReference>
<dbReference type="EMBL" id="CAXHTA020000017">
    <property type="protein sequence ID" value="CAL5228037.1"/>
    <property type="molecule type" value="Genomic_DNA"/>
</dbReference>
<keyword evidence="3" id="KW-0677">Repeat</keyword>
<evidence type="ECO:0000256" key="4">
    <source>
        <dbReference type="ARBA" id="ARBA00022771"/>
    </source>
</evidence>
<keyword evidence="5" id="KW-0862">Zinc</keyword>
<protein>
    <submittedName>
        <fullName evidence="8">G11101 protein</fullName>
    </submittedName>
</protein>
<proteinExistence type="predicted"/>